<comment type="similarity">
    <text evidence="2">Belongs to the acyltransferase 3 family.</text>
</comment>
<evidence type="ECO:0000256" key="2">
    <source>
        <dbReference type="ARBA" id="ARBA00007400"/>
    </source>
</evidence>
<protein>
    <submittedName>
        <fullName evidence="9">Acyltransferase family protein</fullName>
    </submittedName>
</protein>
<dbReference type="PANTHER" id="PTHR40074:SF2">
    <property type="entry name" value="O-ACETYLTRANSFERASE WECH"/>
    <property type="match status" value="1"/>
</dbReference>
<reference evidence="9" key="2">
    <citation type="submission" date="2021-04" db="EMBL/GenBank/DDBJ databases">
        <authorList>
            <person name="Gilroy R."/>
        </authorList>
    </citation>
    <scope>NUCLEOTIDE SEQUENCE</scope>
    <source>
        <strain evidence="9">ChiBcec15-3976</strain>
    </source>
</reference>
<keyword evidence="6 7" id="KW-0472">Membrane</keyword>
<dbReference type="Proteomes" id="UP000823909">
    <property type="component" value="Unassembled WGS sequence"/>
</dbReference>
<dbReference type="GO" id="GO:0016413">
    <property type="term" value="F:O-acetyltransferase activity"/>
    <property type="evidence" value="ECO:0007669"/>
    <property type="project" value="TreeGrafter"/>
</dbReference>
<feature type="transmembrane region" description="Helical" evidence="7">
    <location>
        <begin position="303"/>
        <end position="327"/>
    </location>
</feature>
<evidence type="ECO:0000256" key="7">
    <source>
        <dbReference type="SAM" id="Phobius"/>
    </source>
</evidence>
<feature type="transmembrane region" description="Helical" evidence="7">
    <location>
        <begin position="175"/>
        <end position="194"/>
    </location>
</feature>
<evidence type="ECO:0000313" key="10">
    <source>
        <dbReference type="Proteomes" id="UP000823909"/>
    </source>
</evidence>
<comment type="caution">
    <text evidence="9">The sequence shown here is derived from an EMBL/GenBank/DDBJ whole genome shotgun (WGS) entry which is preliminary data.</text>
</comment>
<dbReference type="GO" id="GO:0005886">
    <property type="term" value="C:plasma membrane"/>
    <property type="evidence" value="ECO:0007669"/>
    <property type="project" value="UniProtKB-SubCell"/>
</dbReference>
<keyword evidence="9" id="KW-0808">Transferase</keyword>
<proteinExistence type="inferred from homology"/>
<dbReference type="GO" id="GO:0009246">
    <property type="term" value="P:enterobacterial common antigen biosynthetic process"/>
    <property type="evidence" value="ECO:0007669"/>
    <property type="project" value="TreeGrafter"/>
</dbReference>
<evidence type="ECO:0000256" key="3">
    <source>
        <dbReference type="ARBA" id="ARBA00022475"/>
    </source>
</evidence>
<evidence type="ECO:0000256" key="1">
    <source>
        <dbReference type="ARBA" id="ARBA00004651"/>
    </source>
</evidence>
<evidence type="ECO:0000313" key="9">
    <source>
        <dbReference type="EMBL" id="HJD41838.1"/>
    </source>
</evidence>
<name>A0A9D2U7S1_9FIRM</name>
<dbReference type="Pfam" id="PF01757">
    <property type="entry name" value="Acyl_transf_3"/>
    <property type="match status" value="1"/>
</dbReference>
<evidence type="ECO:0000256" key="6">
    <source>
        <dbReference type="ARBA" id="ARBA00023136"/>
    </source>
</evidence>
<dbReference type="AlphaFoldDB" id="A0A9D2U7S1"/>
<feature type="domain" description="Acyltransferase 3" evidence="8">
    <location>
        <begin position="5"/>
        <end position="322"/>
    </location>
</feature>
<dbReference type="EMBL" id="DWUU01000018">
    <property type="protein sequence ID" value="HJD41838.1"/>
    <property type="molecule type" value="Genomic_DNA"/>
</dbReference>
<reference evidence="9" key="1">
    <citation type="journal article" date="2021" name="PeerJ">
        <title>Extensive microbial diversity within the chicken gut microbiome revealed by metagenomics and culture.</title>
        <authorList>
            <person name="Gilroy R."/>
            <person name="Ravi A."/>
            <person name="Getino M."/>
            <person name="Pursley I."/>
            <person name="Horton D.L."/>
            <person name="Alikhan N.F."/>
            <person name="Baker D."/>
            <person name="Gharbi K."/>
            <person name="Hall N."/>
            <person name="Watson M."/>
            <person name="Adriaenssens E.M."/>
            <person name="Foster-Nyarko E."/>
            <person name="Jarju S."/>
            <person name="Secka A."/>
            <person name="Antonio M."/>
            <person name="Oren A."/>
            <person name="Chaudhuri R.R."/>
            <person name="La Ragione R."/>
            <person name="Hildebrand F."/>
            <person name="Pallen M.J."/>
        </authorList>
    </citation>
    <scope>NUCLEOTIDE SEQUENCE</scope>
    <source>
        <strain evidence="9">ChiBcec15-3976</strain>
    </source>
</reference>
<feature type="transmembrane region" description="Helical" evidence="7">
    <location>
        <begin position="272"/>
        <end position="291"/>
    </location>
</feature>
<evidence type="ECO:0000256" key="5">
    <source>
        <dbReference type="ARBA" id="ARBA00022989"/>
    </source>
</evidence>
<feature type="transmembrane region" description="Helical" evidence="7">
    <location>
        <begin position="119"/>
        <end position="138"/>
    </location>
</feature>
<feature type="transmembrane region" description="Helical" evidence="7">
    <location>
        <begin position="206"/>
        <end position="225"/>
    </location>
</feature>
<keyword evidence="4 7" id="KW-0812">Transmembrane</keyword>
<keyword evidence="9" id="KW-0012">Acyltransferase</keyword>
<evidence type="ECO:0000259" key="8">
    <source>
        <dbReference type="Pfam" id="PF01757"/>
    </source>
</evidence>
<feature type="transmembrane region" description="Helical" evidence="7">
    <location>
        <begin position="237"/>
        <end position="260"/>
    </location>
</feature>
<evidence type="ECO:0000256" key="4">
    <source>
        <dbReference type="ARBA" id="ARBA00022692"/>
    </source>
</evidence>
<feature type="transmembrane region" description="Helical" evidence="7">
    <location>
        <begin position="10"/>
        <end position="28"/>
    </location>
</feature>
<feature type="transmembrane region" description="Helical" evidence="7">
    <location>
        <begin position="79"/>
        <end position="99"/>
    </location>
</feature>
<keyword evidence="5 7" id="KW-1133">Transmembrane helix</keyword>
<dbReference type="InterPro" id="IPR002656">
    <property type="entry name" value="Acyl_transf_3_dom"/>
</dbReference>
<dbReference type="PANTHER" id="PTHR40074">
    <property type="entry name" value="O-ACETYLTRANSFERASE WECH"/>
    <property type="match status" value="1"/>
</dbReference>
<feature type="transmembrane region" description="Helical" evidence="7">
    <location>
        <begin position="150"/>
        <end position="169"/>
    </location>
</feature>
<keyword evidence="3" id="KW-1003">Cell membrane</keyword>
<feature type="transmembrane region" description="Helical" evidence="7">
    <location>
        <begin position="40"/>
        <end position="67"/>
    </location>
</feature>
<accession>A0A9D2U7S1</accession>
<organism evidence="9 10">
    <name type="scientific">Candidatus Mediterraneibacter quadrami</name>
    <dbReference type="NCBI Taxonomy" id="2838684"/>
    <lineage>
        <taxon>Bacteria</taxon>
        <taxon>Bacillati</taxon>
        <taxon>Bacillota</taxon>
        <taxon>Clostridia</taxon>
        <taxon>Lachnospirales</taxon>
        <taxon>Lachnospiraceae</taxon>
        <taxon>Mediterraneibacter</taxon>
    </lineage>
</organism>
<sequence>MREKNYNLELIRMISFIFVIAIHVTNYYCRAYGKIPQEEYVFSLAVNVVSRMSVPCFLMISGALLLGRDEPVKKHLHRTLHFLTVLIVWDAVYYLWNTYYMRSEFDLREILYVPAEAHLWYLYAMVPIYLAMPFLQILCRNMNVRTERAFMAITSGAVLFTWVLRFMGAQPYYDLPVIGDKVYVWYMFAGYYLMKYRRKFRIRQRTLLLVCVLSMAVTFATTWGATYVTGKHCDTQLAYSTPFAILAACAFFLFVIRLGNGRLQFAERTRRIIDVFCGCSFGIYLIHPVYLDFYKKHLAAADASAWIVVPLLTAALVILSFLSVLLIRSVKIGRKIT</sequence>
<comment type="subcellular location">
    <subcellularLocation>
        <location evidence="1">Cell membrane</location>
        <topology evidence="1">Multi-pass membrane protein</topology>
    </subcellularLocation>
</comment>
<gene>
    <name evidence="9" type="ORF">H9910_02350</name>
</gene>